<dbReference type="InterPro" id="IPR000644">
    <property type="entry name" value="CBS_dom"/>
</dbReference>
<dbReference type="Gene3D" id="3.10.580.10">
    <property type="entry name" value="CBS-domain"/>
    <property type="match status" value="1"/>
</dbReference>
<feature type="domain" description="CBS" evidence="5">
    <location>
        <begin position="67"/>
        <end position="128"/>
    </location>
</feature>
<comment type="caution">
    <text evidence="6">The sequence shown here is derived from an EMBL/GenBank/DDBJ whole genome shotgun (WGS) entry which is preliminary data.</text>
</comment>
<keyword evidence="2" id="KW-0677">Repeat</keyword>
<dbReference type="InterPro" id="IPR046342">
    <property type="entry name" value="CBS_dom_sf"/>
</dbReference>
<evidence type="ECO:0000313" key="6">
    <source>
        <dbReference type="EMBL" id="MDZ5760964.1"/>
    </source>
</evidence>
<protein>
    <submittedName>
        <fullName evidence="6">HlyC/CorC family transporter</fullName>
    </submittedName>
</protein>
<dbReference type="SUPFAM" id="SSF56176">
    <property type="entry name" value="FAD-binding/transporter-associated domain-like"/>
    <property type="match status" value="1"/>
</dbReference>
<reference evidence="6" key="1">
    <citation type="submission" date="2023-02" db="EMBL/GenBank/DDBJ databases">
        <title>Host association and intracellularity evolved multiple times independently in the Rickettsiales.</title>
        <authorList>
            <person name="Castelli M."/>
            <person name="Nardi T."/>
            <person name="Gammuto L."/>
            <person name="Bellinzona G."/>
            <person name="Sabaneyeva E."/>
            <person name="Potekhin A."/>
            <person name="Serra V."/>
            <person name="Petroni G."/>
            <person name="Sassera D."/>
        </authorList>
    </citation>
    <scope>NUCLEOTIDE SEQUENCE</scope>
    <source>
        <strain evidence="6">USBL-36I1</strain>
    </source>
</reference>
<keyword evidence="7" id="KW-1185">Reference proteome</keyword>
<dbReference type="Pfam" id="PF00571">
    <property type="entry name" value="CBS"/>
    <property type="match status" value="2"/>
</dbReference>
<dbReference type="EMBL" id="JARGYU010000001">
    <property type="protein sequence ID" value="MDZ5760964.1"/>
    <property type="molecule type" value="Genomic_DNA"/>
</dbReference>
<keyword evidence="3 4" id="KW-0129">CBS domain</keyword>
<evidence type="ECO:0000256" key="3">
    <source>
        <dbReference type="ARBA" id="ARBA00023122"/>
    </source>
</evidence>
<evidence type="ECO:0000313" key="7">
    <source>
        <dbReference type="Proteomes" id="UP001289135"/>
    </source>
</evidence>
<dbReference type="SMART" id="SM01091">
    <property type="entry name" value="CorC_HlyC"/>
    <property type="match status" value="1"/>
</dbReference>
<dbReference type="InterPro" id="IPR036318">
    <property type="entry name" value="FAD-bd_PCMH-like_sf"/>
</dbReference>
<sequence>MFFNDKSRLYQVFQYLINFINKKKILYYNNKFHYNINFSKHEERKIVENQIKNHLEDFVSLRVSDIMIPRSDMIVVPSSIDLEKLCDTFIEYSFTRIPVYNKIPDEIIGFVHLKDFLPYVRNNEGFDIHKIIRKIIYIPRSTKCIDLLIKMRKETTHISVVIDEYGGTEGLIMIELLIEKIVGDIRDEHDIERPEQIQIHKISNNSYMLDARTSIEKIKSSIEDIDWLHNQNGEYETIGGFVLSHLGRMPTKGEVIKDDNRFEIEIIDTDMRKIKMIRLTVFEN</sequence>
<dbReference type="PROSITE" id="PS51371">
    <property type="entry name" value="CBS"/>
    <property type="match status" value="1"/>
</dbReference>
<proteinExistence type="inferred from homology"/>
<organism evidence="6 7">
    <name type="scientific">Lyticum sinuosum</name>
    <dbReference type="NCBI Taxonomy" id="1332059"/>
    <lineage>
        <taxon>Bacteria</taxon>
        <taxon>Pseudomonadati</taxon>
        <taxon>Pseudomonadota</taxon>
        <taxon>Alphaproteobacteria</taxon>
        <taxon>Rickettsiales</taxon>
        <taxon>Lyticum</taxon>
    </lineage>
</organism>
<evidence type="ECO:0000256" key="1">
    <source>
        <dbReference type="ARBA" id="ARBA00006446"/>
    </source>
</evidence>
<evidence type="ECO:0000256" key="4">
    <source>
        <dbReference type="PROSITE-ProRule" id="PRU00703"/>
    </source>
</evidence>
<dbReference type="Gene3D" id="3.30.465.10">
    <property type="match status" value="1"/>
</dbReference>
<dbReference type="PANTHER" id="PTHR22777:SF27">
    <property type="entry name" value="MAGNESIUM AND COBALT EFFLUX PROTEIN CORC"/>
    <property type="match status" value="1"/>
</dbReference>
<dbReference type="InterPro" id="IPR005170">
    <property type="entry name" value="Transptr-assoc_dom"/>
</dbReference>
<gene>
    <name evidence="6" type="ORF">Lyticum_00121</name>
</gene>
<evidence type="ECO:0000256" key="2">
    <source>
        <dbReference type="ARBA" id="ARBA00022737"/>
    </source>
</evidence>
<dbReference type="Pfam" id="PF03471">
    <property type="entry name" value="CorC_HlyC"/>
    <property type="match status" value="1"/>
</dbReference>
<accession>A0AAE4VKL1</accession>
<dbReference type="Proteomes" id="UP001289135">
    <property type="component" value="Unassembled WGS sequence"/>
</dbReference>
<dbReference type="AlphaFoldDB" id="A0AAE4VKL1"/>
<comment type="similarity">
    <text evidence="1">Belongs to the UPF0053 family. Hemolysin C subfamily.</text>
</comment>
<evidence type="ECO:0000259" key="5">
    <source>
        <dbReference type="PROSITE" id="PS51371"/>
    </source>
</evidence>
<dbReference type="FunFam" id="3.10.580.10:FF:000002">
    <property type="entry name" value="Magnesium/cobalt efflux protein CorC"/>
    <property type="match status" value="1"/>
</dbReference>
<dbReference type="InterPro" id="IPR016169">
    <property type="entry name" value="FAD-bd_PCMH_sub2"/>
</dbReference>
<dbReference type="GO" id="GO:0050660">
    <property type="term" value="F:flavin adenine dinucleotide binding"/>
    <property type="evidence" value="ECO:0007669"/>
    <property type="project" value="InterPro"/>
</dbReference>
<dbReference type="CDD" id="cd04590">
    <property type="entry name" value="CBS_pair_CorC_HlyC_assoc"/>
    <property type="match status" value="1"/>
</dbReference>
<dbReference type="InterPro" id="IPR044751">
    <property type="entry name" value="Ion_transp-like_CBS"/>
</dbReference>
<dbReference type="PANTHER" id="PTHR22777">
    <property type="entry name" value="HEMOLYSIN-RELATED"/>
    <property type="match status" value="1"/>
</dbReference>
<dbReference type="RefSeq" id="WP_322498397.1">
    <property type="nucleotide sequence ID" value="NZ_JARGYU010000001.1"/>
</dbReference>
<dbReference type="SUPFAM" id="SSF54631">
    <property type="entry name" value="CBS-domain pair"/>
    <property type="match status" value="1"/>
</dbReference>
<dbReference type="GO" id="GO:0005886">
    <property type="term" value="C:plasma membrane"/>
    <property type="evidence" value="ECO:0007669"/>
    <property type="project" value="TreeGrafter"/>
</dbReference>
<name>A0AAE4VKL1_9RICK</name>